<dbReference type="RefSeq" id="WP_222102040.1">
    <property type="nucleotide sequence ID" value="NZ_FLQY01000021.1"/>
</dbReference>
<reference evidence="2 3" key="1">
    <citation type="submission" date="2016-06" db="EMBL/GenBank/DDBJ databases">
        <authorList>
            <person name="Kjaerup R.B."/>
            <person name="Dalgaard T.S."/>
            <person name="Juul-Madsen H.R."/>
        </authorList>
    </citation>
    <scope>NUCLEOTIDE SEQUENCE [LARGE SCALE GENOMIC DNA]</scope>
    <source>
        <strain evidence="2">2</strain>
    </source>
</reference>
<evidence type="ECO:0000256" key="1">
    <source>
        <dbReference type="SAM" id="MobiDB-lite"/>
    </source>
</evidence>
<dbReference type="AlphaFoldDB" id="A0A1A8XGZ6"/>
<gene>
    <name evidence="2" type="ORF">PROAA_1170010</name>
</gene>
<keyword evidence="3" id="KW-1185">Reference proteome</keyword>
<feature type="compositionally biased region" description="Basic and acidic residues" evidence="1">
    <location>
        <begin position="80"/>
        <end position="92"/>
    </location>
</feature>
<evidence type="ECO:0008006" key="4">
    <source>
        <dbReference type="Google" id="ProtNLM"/>
    </source>
</evidence>
<feature type="region of interest" description="Disordered" evidence="1">
    <location>
        <begin position="70"/>
        <end position="92"/>
    </location>
</feature>
<evidence type="ECO:0000313" key="3">
    <source>
        <dbReference type="Proteomes" id="UP000199600"/>
    </source>
</evidence>
<dbReference type="Proteomes" id="UP000199600">
    <property type="component" value="Unassembled WGS sequence"/>
</dbReference>
<organism evidence="2 3">
    <name type="scientific">Candidatus Propionivibrio aalborgensis</name>
    <dbReference type="NCBI Taxonomy" id="1860101"/>
    <lineage>
        <taxon>Bacteria</taxon>
        <taxon>Pseudomonadati</taxon>
        <taxon>Pseudomonadota</taxon>
        <taxon>Betaproteobacteria</taxon>
        <taxon>Rhodocyclales</taxon>
        <taxon>Rhodocyclaceae</taxon>
        <taxon>Propionivibrio</taxon>
    </lineage>
</organism>
<evidence type="ECO:0000313" key="2">
    <source>
        <dbReference type="EMBL" id="SBT03971.1"/>
    </source>
</evidence>
<accession>A0A1A8XGZ6</accession>
<proteinExistence type="predicted"/>
<protein>
    <recommendedName>
        <fullName evidence="4">Transcriptional regulator</fullName>
    </recommendedName>
</protein>
<dbReference type="EMBL" id="FLQY01000021">
    <property type="protein sequence ID" value="SBT03971.1"/>
    <property type="molecule type" value="Genomic_DNA"/>
</dbReference>
<name>A0A1A8XGZ6_9RHOO</name>
<sequence>MIASILKHLRANGEQLDSEISQALNIPMAQLKTHVAQLSASGDVICCKVTRFIEGKKIEGISCRLSCDLPAPARGRKPGVKKDPNADNKYPE</sequence>